<sequence>MLTTNATPAQQPTLPQQDDAAARKQRAFDLSLARTNYNYMLSYLDGVPISADLPKGEEFTPAYEMKVFEVFELLADNFKNAVMLLLRRQLESDLPTETLQRVKQTYEQLKQDFSLLHLKREAQEFDAFLKALSELPEALEKVMRLPADLLKMATGLQKVFEDFKKDGPTAFLKSTLFDMLAQTHGRNYLLAQSLDDYEALFINLPKPLMLSIDEQPWMPQDGQKPCEQDWYFGLMQTAGYNTTLLRGLVLEPSRTAPQAVVLSELQRKMPISDALLQKVVGDPTLTLVDAVRKNRLYVCDYAMLEGAKPDELQGVPRYLAAPIALFYWNPQPPAGYPPQAEGVMQPIAIQLLQAHDPETAPIFTPNDCAGAQDPNGLKWRVAKFIVGAVQAIQHESVAHLGETHLMIEPMAVAAHRQLALTHPLMKLLIPHFRFTININDSALHSLIAPGGVVATNVGPAIESTLEMVRLAHEAWRWDDNHPERLFKLRGVDHLPDFAFRDDALLLWPAIHKFVSGYLRIYYQCDADLLEDSELQGWIHELTAPQYGGLQGLGGLTATGDPQRPWRIDSLDYLIDMVAQILYIAGPQHAAVNYAQYPMMSYMPVVAGTIYAPPPTRSTVIQTKEDCKLWFPPLDVGLYTFSFEYLLSGVQFDRFGHYEHNPRVPYFQDERVQPCVAEFQDALALAEIEIRRRNRLRPLPYLYLLPSHIPNSISI</sequence>
<dbReference type="GO" id="GO:0034440">
    <property type="term" value="P:lipid oxidation"/>
    <property type="evidence" value="ECO:0007669"/>
    <property type="project" value="InterPro"/>
</dbReference>
<dbReference type="EMBL" id="JAEDAK010000008">
    <property type="protein sequence ID" value="MBH9577799.1"/>
    <property type="molecule type" value="Genomic_DNA"/>
</dbReference>
<evidence type="ECO:0000259" key="4">
    <source>
        <dbReference type="PROSITE" id="PS51393"/>
    </source>
</evidence>
<keyword evidence="1" id="KW-0479">Metal-binding</keyword>
<feature type="domain" description="Lipoxygenase" evidence="4">
    <location>
        <begin position="268"/>
        <end position="714"/>
    </location>
</feature>
<dbReference type="GO" id="GO:0016702">
    <property type="term" value="F:oxidoreductase activity, acting on single donors with incorporation of molecular oxygen, incorporation of two atoms of oxygen"/>
    <property type="evidence" value="ECO:0007669"/>
    <property type="project" value="InterPro"/>
</dbReference>
<dbReference type="RefSeq" id="WP_198111572.1">
    <property type="nucleotide sequence ID" value="NZ_JAEDAK010000008.1"/>
</dbReference>
<dbReference type="AlphaFoldDB" id="A0A931J5A6"/>
<dbReference type="Pfam" id="PF00305">
    <property type="entry name" value="Lipoxygenase"/>
    <property type="match status" value="1"/>
</dbReference>
<evidence type="ECO:0000256" key="1">
    <source>
        <dbReference type="ARBA" id="ARBA00022723"/>
    </source>
</evidence>
<dbReference type="PROSITE" id="PS00081">
    <property type="entry name" value="LIPOXYGENASE_2"/>
    <property type="match status" value="1"/>
</dbReference>
<dbReference type="InterPro" id="IPR036226">
    <property type="entry name" value="LipOase_C_sf"/>
</dbReference>
<dbReference type="SUPFAM" id="SSF48484">
    <property type="entry name" value="Lipoxigenase"/>
    <property type="match status" value="1"/>
</dbReference>
<evidence type="ECO:0000256" key="3">
    <source>
        <dbReference type="SAM" id="MobiDB-lite"/>
    </source>
</evidence>
<feature type="region of interest" description="Disordered" evidence="3">
    <location>
        <begin position="1"/>
        <end position="20"/>
    </location>
</feature>
<dbReference type="PANTHER" id="PTHR11771">
    <property type="entry name" value="LIPOXYGENASE"/>
    <property type="match status" value="1"/>
</dbReference>
<keyword evidence="2" id="KW-0560">Oxidoreductase</keyword>
<evidence type="ECO:0000256" key="2">
    <source>
        <dbReference type="ARBA" id="ARBA00023002"/>
    </source>
</evidence>
<dbReference type="PRINTS" id="PR00087">
    <property type="entry name" value="LIPOXYGENASE"/>
</dbReference>
<name>A0A931J5A6_9BURK</name>
<dbReference type="Gene3D" id="1.20.245.10">
    <property type="entry name" value="Lipoxygenase-1, Domain 5"/>
    <property type="match status" value="1"/>
</dbReference>
<dbReference type="InterPro" id="IPR013819">
    <property type="entry name" value="LipOase_C"/>
</dbReference>
<dbReference type="PROSITE" id="PS51393">
    <property type="entry name" value="LIPOXYGENASE_3"/>
    <property type="match status" value="1"/>
</dbReference>
<keyword evidence="6" id="KW-1185">Reference proteome</keyword>
<proteinExistence type="predicted"/>
<feature type="compositionally biased region" description="Low complexity" evidence="3">
    <location>
        <begin position="1"/>
        <end position="19"/>
    </location>
</feature>
<gene>
    <name evidence="5" type="ORF">I7X39_12890</name>
</gene>
<evidence type="ECO:0000313" key="5">
    <source>
        <dbReference type="EMBL" id="MBH9577799.1"/>
    </source>
</evidence>
<accession>A0A931J5A6</accession>
<dbReference type="InterPro" id="IPR000907">
    <property type="entry name" value="LipOase"/>
</dbReference>
<dbReference type="GO" id="GO:0046872">
    <property type="term" value="F:metal ion binding"/>
    <property type="evidence" value="ECO:0007669"/>
    <property type="project" value="UniProtKB-KW"/>
</dbReference>
<reference evidence="5" key="1">
    <citation type="submission" date="2020-12" db="EMBL/GenBank/DDBJ databases">
        <title>The genome sequence of Inhella sp. 1Y17.</title>
        <authorList>
            <person name="Liu Y."/>
        </authorList>
    </citation>
    <scope>NUCLEOTIDE SEQUENCE</scope>
    <source>
        <strain evidence="5">1Y17</strain>
    </source>
</reference>
<dbReference type="Proteomes" id="UP000613266">
    <property type="component" value="Unassembled WGS sequence"/>
</dbReference>
<evidence type="ECO:0000313" key="6">
    <source>
        <dbReference type="Proteomes" id="UP000613266"/>
    </source>
</evidence>
<organism evidence="5 6">
    <name type="scientific">Inhella proteolytica</name>
    <dbReference type="NCBI Taxonomy" id="2795029"/>
    <lineage>
        <taxon>Bacteria</taxon>
        <taxon>Pseudomonadati</taxon>
        <taxon>Pseudomonadota</taxon>
        <taxon>Betaproteobacteria</taxon>
        <taxon>Burkholderiales</taxon>
        <taxon>Sphaerotilaceae</taxon>
        <taxon>Inhella</taxon>
    </lineage>
</organism>
<comment type="caution">
    <text evidence="5">The sequence shown here is derived from an EMBL/GenBank/DDBJ whole genome shotgun (WGS) entry which is preliminary data.</text>
</comment>
<dbReference type="InterPro" id="IPR020834">
    <property type="entry name" value="LipOase_CS"/>
</dbReference>
<dbReference type="Gene3D" id="3.10.450.60">
    <property type="match status" value="1"/>
</dbReference>
<protein>
    <recommendedName>
        <fullName evidence="4">Lipoxygenase domain-containing protein</fullName>
    </recommendedName>
</protein>